<protein>
    <recommendedName>
        <fullName evidence="3">Acriflavin resistance protein</fullName>
    </recommendedName>
</protein>
<dbReference type="GO" id="GO:0042910">
    <property type="term" value="F:xenobiotic transmembrane transporter activity"/>
    <property type="evidence" value="ECO:0007669"/>
    <property type="project" value="TreeGrafter"/>
</dbReference>
<dbReference type="Pfam" id="PF00873">
    <property type="entry name" value="ACR_tran"/>
    <property type="match status" value="1"/>
</dbReference>
<dbReference type="EMBL" id="UINC01186551">
    <property type="protein sequence ID" value="SVD98817.1"/>
    <property type="molecule type" value="Genomic_DNA"/>
</dbReference>
<feature type="non-terminal residue" evidence="2">
    <location>
        <position position="163"/>
    </location>
</feature>
<dbReference type="Gene3D" id="3.30.70.1430">
    <property type="entry name" value="Multidrug efflux transporter AcrB pore domain"/>
    <property type="match status" value="1"/>
</dbReference>
<dbReference type="PANTHER" id="PTHR32063">
    <property type="match status" value="1"/>
</dbReference>
<name>A0A382ZTG2_9ZZZZ</name>
<dbReference type="GO" id="GO:0005886">
    <property type="term" value="C:plasma membrane"/>
    <property type="evidence" value="ECO:0007669"/>
    <property type="project" value="TreeGrafter"/>
</dbReference>
<dbReference type="Gene3D" id="1.20.1640.10">
    <property type="entry name" value="Multidrug efflux transporter AcrB transmembrane domain"/>
    <property type="match status" value="1"/>
</dbReference>
<evidence type="ECO:0000313" key="2">
    <source>
        <dbReference type="EMBL" id="SVD98817.1"/>
    </source>
</evidence>
<proteinExistence type="predicted"/>
<keyword evidence="1" id="KW-0472">Membrane</keyword>
<organism evidence="2">
    <name type="scientific">marine metagenome</name>
    <dbReference type="NCBI Taxonomy" id="408172"/>
    <lineage>
        <taxon>unclassified sequences</taxon>
        <taxon>metagenomes</taxon>
        <taxon>ecological metagenomes</taxon>
    </lineage>
</organism>
<dbReference type="Gene3D" id="3.30.70.1320">
    <property type="entry name" value="Multidrug efflux transporter AcrB pore domain like"/>
    <property type="match status" value="1"/>
</dbReference>
<evidence type="ECO:0000256" key="1">
    <source>
        <dbReference type="SAM" id="Phobius"/>
    </source>
</evidence>
<evidence type="ECO:0008006" key="3">
    <source>
        <dbReference type="Google" id="ProtNLM"/>
    </source>
</evidence>
<dbReference type="AlphaFoldDB" id="A0A382ZTG2"/>
<gene>
    <name evidence="2" type="ORF">METZ01_LOCUS451671</name>
</gene>
<feature type="transmembrane region" description="Helical" evidence="1">
    <location>
        <begin position="12"/>
        <end position="29"/>
    </location>
</feature>
<dbReference type="PRINTS" id="PR00702">
    <property type="entry name" value="ACRIFLAVINRP"/>
</dbReference>
<sequence>MGLIRFSIERPIAVVSAVLMILIFGMLALQRIPIQLTPDVRKPVITVTTYWAGGSPVEMEREVINRQEEKLKGVQGVSKIESRSQDGRGTVTLEFELGSDMNKSLLMVSNRLNQISDYPEESNEPTIDTSGLEDNPIAWFILTRLPGNNRALESYGDFAENVI</sequence>
<dbReference type="PANTHER" id="PTHR32063:SF0">
    <property type="entry name" value="SWARMING MOTILITY PROTEIN SWRC"/>
    <property type="match status" value="1"/>
</dbReference>
<accession>A0A382ZTG2</accession>
<reference evidence="2" key="1">
    <citation type="submission" date="2018-05" db="EMBL/GenBank/DDBJ databases">
        <authorList>
            <person name="Lanie J.A."/>
            <person name="Ng W.-L."/>
            <person name="Kazmierczak K.M."/>
            <person name="Andrzejewski T.M."/>
            <person name="Davidsen T.M."/>
            <person name="Wayne K.J."/>
            <person name="Tettelin H."/>
            <person name="Glass J.I."/>
            <person name="Rusch D."/>
            <person name="Podicherti R."/>
            <person name="Tsui H.-C.T."/>
            <person name="Winkler M.E."/>
        </authorList>
    </citation>
    <scope>NUCLEOTIDE SEQUENCE</scope>
</reference>
<keyword evidence="1" id="KW-1133">Transmembrane helix</keyword>
<dbReference type="SUPFAM" id="SSF82693">
    <property type="entry name" value="Multidrug efflux transporter AcrB pore domain, PN1, PN2, PC1 and PC2 subdomains"/>
    <property type="match status" value="1"/>
</dbReference>
<dbReference type="InterPro" id="IPR001036">
    <property type="entry name" value="Acrflvin-R"/>
</dbReference>
<keyword evidence="1" id="KW-0812">Transmembrane</keyword>